<organism evidence="1 2">
    <name type="scientific">Thermus thermophilus</name>
    <dbReference type="NCBI Taxonomy" id="274"/>
    <lineage>
        <taxon>Bacteria</taxon>
        <taxon>Thermotogati</taxon>
        <taxon>Deinococcota</taxon>
        <taxon>Deinococci</taxon>
        <taxon>Thermales</taxon>
        <taxon>Thermaceae</taxon>
        <taxon>Thermus</taxon>
    </lineage>
</organism>
<dbReference type="Proteomes" id="UP000596099">
    <property type="component" value="Chromosome"/>
</dbReference>
<gene>
    <name evidence="1" type="ORF">TthHB5018_18910</name>
</gene>
<dbReference type="AlphaFoldDB" id="A0A7R7TG68"/>
<evidence type="ECO:0000313" key="2">
    <source>
        <dbReference type="Proteomes" id="UP000596099"/>
    </source>
</evidence>
<protein>
    <submittedName>
        <fullName evidence="1">Uncharacterized protein</fullName>
    </submittedName>
</protein>
<evidence type="ECO:0000313" key="1">
    <source>
        <dbReference type="EMBL" id="BCP66957.1"/>
    </source>
</evidence>
<sequence length="79" mass="8395">MLQARFGHLHQEEHVLGGGKPLPIALGPEEGQVGLGFGVGGMRMGFCGQTTARSPRASVKRRLSRATLQACLGPMGRIR</sequence>
<reference evidence="2" key="1">
    <citation type="submission" date="2021-01" db="EMBL/GenBank/DDBJ databases">
        <title>Complete Genome Sequence of Thermus thermophilus Strain HB5018, Isolated from Mine Onsen Hot Spring.</title>
        <authorList>
            <person name="Miyazaki K."/>
            <person name="Moriya T."/>
            <person name="Nemoto N."/>
            <person name="Oshima T."/>
            <person name="Yura K."/>
            <person name="Bessho Y."/>
        </authorList>
    </citation>
    <scope>NUCLEOTIDE SEQUENCE [LARGE SCALE GENOMIC DNA]</scope>
    <source>
        <strain evidence="2">HB5018</strain>
    </source>
</reference>
<dbReference type="EMBL" id="AP024270">
    <property type="protein sequence ID" value="BCP66957.1"/>
    <property type="molecule type" value="Genomic_DNA"/>
</dbReference>
<proteinExistence type="predicted"/>
<name>A0A7R7TG68_THETH</name>
<accession>A0A7R7TG68</accession>